<dbReference type="PATRIC" id="fig|1171373.8.peg.697"/>
<dbReference type="PRINTS" id="PR00743">
    <property type="entry name" value="GLHYDRLASE36"/>
</dbReference>
<comment type="catalytic activity">
    <reaction evidence="1">
        <text>Hydrolysis of terminal, non-reducing alpha-D-galactose residues in alpha-D-galactosides, including galactose oligosaccharides, galactomannans and galactolipids.</text>
        <dbReference type="EC" id="3.2.1.22"/>
    </reaction>
</comment>
<dbReference type="EC" id="3.2.1.22" evidence="2"/>
<evidence type="ECO:0000256" key="2">
    <source>
        <dbReference type="ARBA" id="ARBA00012755"/>
    </source>
</evidence>
<evidence type="ECO:0000256" key="1">
    <source>
        <dbReference type="ARBA" id="ARBA00001255"/>
    </source>
</evidence>
<dbReference type="FunFam" id="3.20.20.70:FF:000118">
    <property type="entry name" value="Alpha-galactosidase"/>
    <property type="match status" value="1"/>
</dbReference>
<dbReference type="InterPro" id="IPR002252">
    <property type="entry name" value="Glyco_hydro_36"/>
</dbReference>
<dbReference type="InterPro" id="IPR000111">
    <property type="entry name" value="Glyco_hydro_27/36_CS"/>
</dbReference>
<keyword evidence="4 6" id="KW-0326">Glycosidase</keyword>
<evidence type="ECO:0000313" key="6">
    <source>
        <dbReference type="EMBL" id="AFV88528.1"/>
    </source>
</evidence>
<dbReference type="GO" id="GO:0004557">
    <property type="term" value="F:alpha-galactosidase activity"/>
    <property type="evidence" value="ECO:0007669"/>
    <property type="project" value="UniProtKB-EC"/>
</dbReference>
<dbReference type="RefSeq" id="WP_015069441.1">
    <property type="nucleotide sequence ID" value="NC_019395.1"/>
</dbReference>
<dbReference type="PANTHER" id="PTHR43053:SF3">
    <property type="entry name" value="ALPHA-GALACTOSIDASE C-RELATED"/>
    <property type="match status" value="1"/>
</dbReference>
<dbReference type="HOGENOM" id="CLU_009640_3_1_11"/>
<dbReference type="eggNOG" id="COG3345">
    <property type="taxonomic scope" value="Bacteria"/>
</dbReference>
<dbReference type="EMBL" id="CP003493">
    <property type="protein sequence ID" value="AFV88528.1"/>
    <property type="molecule type" value="Genomic_DNA"/>
</dbReference>
<sequence length="708" mass="76283">MGVIHLHRGGTSVLLETGGPGLPRILHIGEELVLAPDADLDALAAALIPPVVSDSTDEPPRRSVMPEASAGWLGTPGISGDFDGLHALTHMVLDGVDAGGAAATVRAHDDRLNLTWQILLSAGGLAQIRAVLTNTSRTPFRLAATDLSIPAGDEATELLSLEGRHLRERHPQRSSFIVGHTEFATRRGRTGLQAPTLLMAGEPGFDFDRGRIWAIHLGWSGNQRIWAERGHDGPAALGGGELIMPGEIRLGPGDSYTSPWLFASHGTGVDQVAARFHDWLRATPGRATRPRPVTLNTWEAVYFDQNLADLSELARLAGSVGVERFVLDDGWFGARRDDSAGLGDWTVSPEMWPEGLDPLIDAVRSQGMEFGLWVEPEMVSADSELARLHPDWILGESGHTPMPARHQQVLDLANPDAWAYIHAALDALLTRYSIGYLKWDNNRDIHEPVDPRGAGRAHAQVDAFYRLVDRLRADHPGLEIESCSSGGGRVDLEVLSRTDRIWVSDCIDPMERQTIQTWTSALVPPELMGCHIGAPVSHTTGRTHSLATRATTALLGHLGVEWDLRDASEADLAALSGWIAIHKRLRGLISTGRLLHRAGPTRTVTALVSRDAATAAVVVAQTATGNRYPAEPLRIPGLDAARTYRLTAHGVEGHLLPPWLADGTSPELPGSLLTGVGVAAPELPPENSWLLVVEDASQASGQNRKETT</sequence>
<dbReference type="InterPro" id="IPR017853">
    <property type="entry name" value="GH"/>
</dbReference>
<dbReference type="InterPro" id="IPR031704">
    <property type="entry name" value="Glyco_hydro_36_N"/>
</dbReference>
<dbReference type="Proteomes" id="UP000000214">
    <property type="component" value="Chromosome"/>
</dbReference>
<protein>
    <recommendedName>
        <fullName evidence="2">alpha-galactosidase</fullName>
        <ecNumber evidence="2">3.2.1.22</ecNumber>
    </recommendedName>
</protein>
<name>K7RUC1_ACIA4</name>
<dbReference type="InterPro" id="IPR050985">
    <property type="entry name" value="Alpha-glycosidase_related"/>
</dbReference>
<dbReference type="InterPro" id="IPR013785">
    <property type="entry name" value="Aldolase_TIM"/>
</dbReference>
<organism evidence="6 7">
    <name type="scientific">Acidipropionibacterium acidipropionici (strain ATCC 4875 / DSM 20272 / JCM 6432 / NBRC 12425 / NCIMB 8070 / 4)</name>
    <name type="common">Propionibacterium acidipropionici</name>
    <dbReference type="NCBI Taxonomy" id="1171373"/>
    <lineage>
        <taxon>Bacteria</taxon>
        <taxon>Bacillati</taxon>
        <taxon>Actinomycetota</taxon>
        <taxon>Actinomycetes</taxon>
        <taxon>Propionibacteriales</taxon>
        <taxon>Propionibacteriaceae</taxon>
        <taxon>Acidipropionibacterium</taxon>
    </lineage>
</organism>
<dbReference type="PROSITE" id="PS00512">
    <property type="entry name" value="ALPHA_GALACTOSIDASE"/>
    <property type="match status" value="1"/>
</dbReference>
<accession>K7RUC1</accession>
<keyword evidence="3 6" id="KW-0378">Hydrolase</keyword>
<proteinExistence type="predicted"/>
<dbReference type="GO" id="GO:0016052">
    <property type="term" value="P:carbohydrate catabolic process"/>
    <property type="evidence" value="ECO:0007669"/>
    <property type="project" value="InterPro"/>
</dbReference>
<dbReference type="SUPFAM" id="SSF51445">
    <property type="entry name" value="(Trans)glycosidases"/>
    <property type="match status" value="1"/>
</dbReference>
<dbReference type="Pfam" id="PF16875">
    <property type="entry name" value="Glyco_hydro_36N"/>
    <property type="match status" value="1"/>
</dbReference>
<evidence type="ECO:0000256" key="4">
    <source>
        <dbReference type="ARBA" id="ARBA00023295"/>
    </source>
</evidence>
<feature type="domain" description="Glycosyl hydrolase family 36 N-terminal" evidence="5">
    <location>
        <begin position="21"/>
        <end position="250"/>
    </location>
</feature>
<dbReference type="InterPro" id="IPR038417">
    <property type="entry name" value="Alpga-gal_N_sf"/>
</dbReference>
<evidence type="ECO:0000313" key="7">
    <source>
        <dbReference type="Proteomes" id="UP000000214"/>
    </source>
</evidence>
<dbReference type="Gene3D" id="3.20.20.70">
    <property type="entry name" value="Aldolase class I"/>
    <property type="match status" value="1"/>
</dbReference>
<dbReference type="STRING" id="1171373.PACID_06900"/>
<reference evidence="6 7" key="1">
    <citation type="journal article" date="2012" name="BMC Genomics">
        <title>The genome sequence of Propionibacterium acidipropionici provides insights into its biotechnological and industrial potential.</title>
        <authorList>
            <person name="Parizzi L.P."/>
            <person name="Grassi M.C."/>
            <person name="Llerena L.A."/>
            <person name="Carazzolle M.F."/>
            <person name="Queiroz V.L."/>
            <person name="Lunardi I."/>
            <person name="Zeidler A.F."/>
            <person name="Teixeira P.J."/>
            <person name="Mieczkowski P."/>
            <person name="Rincones J."/>
            <person name="Pereira G.A."/>
        </authorList>
    </citation>
    <scope>NUCLEOTIDE SEQUENCE [LARGE SCALE GENOMIC DNA]</scope>
    <source>
        <strain evidence="7">ATCC 4875 / DSM 20272 / JCM 6432 / NBRC 12425 / NCIMB 8070</strain>
    </source>
</reference>
<evidence type="ECO:0000259" key="5">
    <source>
        <dbReference type="Pfam" id="PF16875"/>
    </source>
</evidence>
<evidence type="ECO:0000256" key="3">
    <source>
        <dbReference type="ARBA" id="ARBA00022801"/>
    </source>
</evidence>
<dbReference type="PANTHER" id="PTHR43053">
    <property type="entry name" value="GLYCOSIDASE FAMILY 31"/>
    <property type="match status" value="1"/>
</dbReference>
<dbReference type="CDD" id="cd14791">
    <property type="entry name" value="GH36"/>
    <property type="match status" value="1"/>
</dbReference>
<dbReference type="Pfam" id="PF02065">
    <property type="entry name" value="Melibiase"/>
    <property type="match status" value="1"/>
</dbReference>
<dbReference type="KEGG" id="pbo:PACID_06900"/>
<dbReference type="Gene3D" id="2.70.98.60">
    <property type="entry name" value="alpha-galactosidase from lactobacil brevis"/>
    <property type="match status" value="1"/>
</dbReference>
<gene>
    <name evidence="6" type="ordered locus">PACID_06900</name>
</gene>
<dbReference type="AlphaFoldDB" id="K7RUC1"/>